<dbReference type="HAMAP" id="MF_01475">
    <property type="entry name" value="Ribosomal_eL19"/>
    <property type="match status" value="1"/>
</dbReference>
<evidence type="ECO:0000256" key="1">
    <source>
        <dbReference type="ARBA" id="ARBA00011082"/>
    </source>
</evidence>
<comment type="similarity">
    <text evidence="1 6">Belongs to the eukaryotic ribosomal protein eL19 family.</text>
</comment>
<dbReference type="NCBIfam" id="NF006343">
    <property type="entry name" value="PRK08570.1"/>
    <property type="match status" value="1"/>
</dbReference>
<organism evidence="9">
    <name type="scientific">Ignisphaera aggregans</name>
    <dbReference type="NCBI Taxonomy" id="334771"/>
    <lineage>
        <taxon>Archaea</taxon>
        <taxon>Thermoproteota</taxon>
        <taxon>Thermoprotei</taxon>
        <taxon>Desulfurococcales</taxon>
        <taxon>Desulfurococcaceae</taxon>
        <taxon>Ignisphaera</taxon>
    </lineage>
</organism>
<comment type="caution">
    <text evidence="9">The sequence shown here is derived from an EMBL/GenBank/DDBJ whole genome shotgun (WGS) entry which is preliminary data.</text>
</comment>
<gene>
    <name evidence="6" type="primary">rpl19e</name>
    <name evidence="9" type="ORF">ENU08_02720</name>
    <name evidence="8" type="ORF">ENU41_08655</name>
</gene>
<dbReference type="PANTHER" id="PTHR10722">
    <property type="entry name" value="60S RIBOSOMAL PROTEIN L19"/>
    <property type="match status" value="1"/>
</dbReference>
<evidence type="ECO:0000256" key="6">
    <source>
        <dbReference type="HAMAP-Rule" id="MF_01475"/>
    </source>
</evidence>
<proteinExistence type="inferred from homology"/>
<dbReference type="EMBL" id="DTCK01000045">
    <property type="protein sequence ID" value="HGQ36723.1"/>
    <property type="molecule type" value="Genomic_DNA"/>
</dbReference>
<dbReference type="Pfam" id="PF25476">
    <property type="entry name" value="Ribosomal_L19e_C"/>
    <property type="match status" value="1"/>
</dbReference>
<accession>A0A7C4JK01</accession>
<dbReference type="FunFam" id="1.10.1650.10:FF:000001">
    <property type="entry name" value="Ribosomal protein L19"/>
    <property type="match status" value="1"/>
</dbReference>
<dbReference type="Gene3D" id="1.10.1200.240">
    <property type="match status" value="1"/>
</dbReference>
<evidence type="ECO:0000256" key="5">
    <source>
        <dbReference type="ARBA" id="ARBA00023274"/>
    </source>
</evidence>
<evidence type="ECO:0000256" key="4">
    <source>
        <dbReference type="ARBA" id="ARBA00022980"/>
    </source>
</evidence>
<evidence type="ECO:0000256" key="2">
    <source>
        <dbReference type="ARBA" id="ARBA00022730"/>
    </source>
</evidence>
<dbReference type="InterPro" id="IPR015972">
    <property type="entry name" value="Ribosomal_eL19_dom1"/>
</dbReference>
<dbReference type="GO" id="GO:0006412">
    <property type="term" value="P:translation"/>
    <property type="evidence" value="ECO:0007669"/>
    <property type="project" value="UniProtKB-UniRule"/>
</dbReference>
<dbReference type="SMART" id="SM01416">
    <property type="entry name" value="Ribosomal_L19e"/>
    <property type="match status" value="1"/>
</dbReference>
<evidence type="ECO:0000259" key="7">
    <source>
        <dbReference type="SMART" id="SM01416"/>
    </source>
</evidence>
<keyword evidence="5 6" id="KW-0687">Ribonucleoprotein</keyword>
<protein>
    <recommendedName>
        <fullName evidence="6">Large ribosomal subunit protein eL19</fullName>
    </recommendedName>
</protein>
<dbReference type="Gene3D" id="1.10.1650.10">
    <property type="match status" value="1"/>
</dbReference>
<dbReference type="InterPro" id="IPR039547">
    <property type="entry name" value="Ribosomal_eL19"/>
</dbReference>
<dbReference type="InterPro" id="IPR057260">
    <property type="entry name" value="Ribosomal_L19e_C"/>
</dbReference>
<dbReference type="InterPro" id="IPR057259">
    <property type="entry name" value="Ribosomal_L19e"/>
</dbReference>
<dbReference type="GO" id="GO:0003735">
    <property type="term" value="F:structural constituent of ribosome"/>
    <property type="evidence" value="ECO:0007669"/>
    <property type="project" value="InterPro"/>
</dbReference>
<sequence length="153" mass="18529">MMDLRYQKRLVAEILGVGENKIVFDSEQLDRIANAVTREDIKRLIKEGVIRVEPPKRNSRGRWREFHEARKEGRHRGFGRRKGAINARIDHHHEWVYRIRKIRVFLRWLRDSEMIDRKTYRKLYRMAKGGTFDSLAALKRYMKDHNLLPQDFK</sequence>
<name>A0A7C4JK01_9CREN</name>
<comment type="subunit">
    <text evidence="6">Part of the 50S ribosomal subunit.</text>
</comment>
<dbReference type="InterPro" id="IPR000196">
    <property type="entry name" value="Ribosomal_eL19_dom"/>
</dbReference>
<dbReference type="CDD" id="cd01418">
    <property type="entry name" value="Ribosomal_L19e_A"/>
    <property type="match status" value="1"/>
</dbReference>
<evidence type="ECO:0000313" key="9">
    <source>
        <dbReference type="EMBL" id="HGQ64141.1"/>
    </source>
</evidence>
<evidence type="ECO:0000256" key="3">
    <source>
        <dbReference type="ARBA" id="ARBA00022884"/>
    </source>
</evidence>
<dbReference type="EMBL" id="DTBD01000020">
    <property type="protein sequence ID" value="HGQ64141.1"/>
    <property type="molecule type" value="Genomic_DNA"/>
</dbReference>
<keyword evidence="3 6" id="KW-0694">RNA-binding</keyword>
<dbReference type="AlphaFoldDB" id="A0A7C4JK01"/>
<reference evidence="9" key="1">
    <citation type="journal article" date="2020" name="mSystems">
        <title>Genome- and Community-Level Interaction Insights into Carbon Utilization and Element Cycling Functions of Hydrothermarchaeota in Hydrothermal Sediment.</title>
        <authorList>
            <person name="Zhou Z."/>
            <person name="Liu Y."/>
            <person name="Xu W."/>
            <person name="Pan J."/>
            <person name="Luo Z.H."/>
            <person name="Li M."/>
        </authorList>
    </citation>
    <scope>NUCLEOTIDE SEQUENCE [LARGE SCALE GENOMIC DNA]</scope>
    <source>
        <strain evidence="9">SpSt-637</strain>
        <strain evidence="8">SpSt-667</strain>
    </source>
</reference>
<evidence type="ECO:0000313" key="8">
    <source>
        <dbReference type="EMBL" id="HGQ36723.1"/>
    </source>
</evidence>
<keyword evidence="4 6" id="KW-0689">Ribosomal protein</keyword>
<dbReference type="InterPro" id="IPR033936">
    <property type="entry name" value="Ribosomal_eL19_arc"/>
</dbReference>
<dbReference type="InterPro" id="IPR035970">
    <property type="entry name" value="60S_ribosomal_eL19_sf"/>
</dbReference>
<dbReference type="GO" id="GO:0022625">
    <property type="term" value="C:cytosolic large ribosomal subunit"/>
    <property type="evidence" value="ECO:0007669"/>
    <property type="project" value="InterPro"/>
</dbReference>
<keyword evidence="2 6" id="KW-0699">rRNA-binding</keyword>
<dbReference type="Pfam" id="PF01280">
    <property type="entry name" value="Ribosomal_L19e"/>
    <property type="match status" value="1"/>
</dbReference>
<comment type="function">
    <text evidence="6">Binds to the 23S rRNA.</text>
</comment>
<dbReference type="SUPFAM" id="SSF48140">
    <property type="entry name" value="Ribosomal protein L19 (L19e)"/>
    <property type="match status" value="1"/>
</dbReference>
<feature type="domain" description="Large ribosomal subunit protein eL19" evidence="7">
    <location>
        <begin position="3"/>
        <end position="146"/>
    </location>
</feature>
<dbReference type="GO" id="GO:0070180">
    <property type="term" value="F:large ribosomal subunit rRNA binding"/>
    <property type="evidence" value="ECO:0007669"/>
    <property type="project" value="UniProtKB-UniRule"/>
</dbReference>